<dbReference type="InterPro" id="IPR037212">
    <property type="entry name" value="Med7/Med21-like"/>
</dbReference>
<keyword evidence="5 6" id="KW-0539">Nucleus</keyword>
<dbReference type="EMBL" id="BDGG01000012">
    <property type="protein sequence ID" value="GAV05629.1"/>
    <property type="molecule type" value="Genomic_DNA"/>
</dbReference>
<evidence type="ECO:0000256" key="3">
    <source>
        <dbReference type="ARBA" id="ARBA00023159"/>
    </source>
</evidence>
<dbReference type="GO" id="GO:0003712">
    <property type="term" value="F:transcription coregulator activity"/>
    <property type="evidence" value="ECO:0007669"/>
    <property type="project" value="TreeGrafter"/>
</dbReference>
<dbReference type="Gene3D" id="6.10.280.10">
    <property type="entry name" value="Mediator complex, subunit Med21"/>
    <property type="match status" value="1"/>
</dbReference>
<proteinExistence type="inferred from homology"/>
<reference evidence="7 8" key="1">
    <citation type="journal article" date="2016" name="Nat. Commun.">
        <title>Extremotolerant tardigrade genome and improved radiotolerance of human cultured cells by tardigrade-unique protein.</title>
        <authorList>
            <person name="Hashimoto T."/>
            <person name="Horikawa D.D."/>
            <person name="Saito Y."/>
            <person name="Kuwahara H."/>
            <person name="Kozuka-Hata H."/>
            <person name="Shin-I T."/>
            <person name="Minakuchi Y."/>
            <person name="Ohishi K."/>
            <person name="Motoyama A."/>
            <person name="Aizu T."/>
            <person name="Enomoto A."/>
            <person name="Kondo K."/>
            <person name="Tanaka S."/>
            <person name="Hara Y."/>
            <person name="Koshikawa S."/>
            <person name="Sagara H."/>
            <person name="Miura T."/>
            <person name="Yokobori S."/>
            <person name="Miyagawa K."/>
            <person name="Suzuki Y."/>
            <person name="Kubo T."/>
            <person name="Oyama M."/>
            <person name="Kohara Y."/>
            <person name="Fujiyama A."/>
            <person name="Arakawa K."/>
            <person name="Katayama T."/>
            <person name="Toyoda A."/>
            <person name="Kunieda T."/>
        </authorList>
    </citation>
    <scope>NUCLEOTIDE SEQUENCE [LARGE SCALE GENOMIC DNA]</scope>
    <source>
        <strain evidence="7 8">YOKOZUNA-1</strain>
    </source>
</reference>
<dbReference type="STRING" id="947166.A0A1D1W3S9"/>
<dbReference type="Proteomes" id="UP000186922">
    <property type="component" value="Unassembled WGS sequence"/>
</dbReference>
<keyword evidence="3 6" id="KW-0010">Activator</keyword>
<comment type="subcellular location">
    <subcellularLocation>
        <location evidence="1 6">Nucleus</location>
    </subcellularLocation>
</comment>
<organism evidence="7 8">
    <name type="scientific">Ramazzottius varieornatus</name>
    <name type="common">Water bear</name>
    <name type="synonym">Tardigrade</name>
    <dbReference type="NCBI Taxonomy" id="947166"/>
    <lineage>
        <taxon>Eukaryota</taxon>
        <taxon>Metazoa</taxon>
        <taxon>Ecdysozoa</taxon>
        <taxon>Tardigrada</taxon>
        <taxon>Eutardigrada</taxon>
        <taxon>Parachela</taxon>
        <taxon>Hypsibioidea</taxon>
        <taxon>Ramazzottiidae</taxon>
        <taxon>Ramazzottius</taxon>
    </lineage>
</organism>
<protein>
    <recommendedName>
        <fullName evidence="6">Mediator of RNA polymerase II transcription subunit 21</fullName>
    </recommendedName>
</protein>
<evidence type="ECO:0000256" key="4">
    <source>
        <dbReference type="ARBA" id="ARBA00023163"/>
    </source>
</evidence>
<dbReference type="GO" id="GO:0006357">
    <property type="term" value="P:regulation of transcription by RNA polymerase II"/>
    <property type="evidence" value="ECO:0007669"/>
    <property type="project" value="TreeGrafter"/>
</dbReference>
<dbReference type="PANTHER" id="PTHR13381">
    <property type="entry name" value="RNA POLYMERASE II HOLOENZYME COMPONENT SRB7"/>
    <property type="match status" value="1"/>
</dbReference>
<dbReference type="SUPFAM" id="SSF140718">
    <property type="entry name" value="Mediator hinge subcomplex-like"/>
    <property type="match status" value="1"/>
</dbReference>
<dbReference type="GO" id="GO:0016592">
    <property type="term" value="C:mediator complex"/>
    <property type="evidence" value="ECO:0007669"/>
    <property type="project" value="UniProtKB-UniRule"/>
</dbReference>
<comment type="caution">
    <text evidence="7">The sequence shown here is derived from an EMBL/GenBank/DDBJ whole genome shotgun (WGS) entry which is preliminary data.</text>
</comment>
<keyword evidence="8" id="KW-1185">Reference proteome</keyword>
<dbReference type="PANTHER" id="PTHR13381:SF0">
    <property type="entry name" value="MEDIATOR OF RNA POLYMERASE II TRANSCRIPTION SUBUNIT 21"/>
    <property type="match status" value="1"/>
</dbReference>
<evidence type="ECO:0000256" key="2">
    <source>
        <dbReference type="ARBA" id="ARBA00023015"/>
    </source>
</evidence>
<dbReference type="InterPro" id="IPR021384">
    <property type="entry name" value="Mediator_Med21"/>
</dbReference>
<evidence type="ECO:0000256" key="1">
    <source>
        <dbReference type="ARBA" id="ARBA00004123"/>
    </source>
</evidence>
<evidence type="ECO:0000313" key="8">
    <source>
        <dbReference type="Proteomes" id="UP000186922"/>
    </source>
</evidence>
<evidence type="ECO:0000313" key="7">
    <source>
        <dbReference type="EMBL" id="GAV05629.1"/>
    </source>
</evidence>
<dbReference type="Pfam" id="PF11221">
    <property type="entry name" value="Med21"/>
    <property type="match status" value="1"/>
</dbReference>
<keyword evidence="2 6" id="KW-0805">Transcription regulation</keyword>
<accession>A0A1D1W3S9</accession>
<comment type="similarity">
    <text evidence="6">Belongs to the Mediator complex subunit 21 family.</text>
</comment>
<name>A0A1D1W3S9_RAMVA</name>
<comment type="subunit">
    <text evidence="6">Component of the Mediator complex.</text>
</comment>
<dbReference type="OrthoDB" id="526653at2759"/>
<comment type="function">
    <text evidence="6">Component of the Mediator complex, a coactivator involved in the regulated transcription of nearly all RNA polymerase II-dependent genes. Mediator functions as a bridge to convey information from gene-specific regulatory proteins to the basal RNA polymerase II transcription machinery. Mediator is recruited to promoters by direct interactions with regulatory proteins and serves as a scaffold for the assembly of a functional preinitiation complex with RNA polymerase II and the general transcription factors.</text>
</comment>
<gene>
    <name evidence="7" type="primary">RvY_15729-1</name>
    <name evidence="7" type="synonym">RvY_15729.1</name>
    <name evidence="7" type="ORF">RvY_15729</name>
</gene>
<sequence>MCDRITQVQDQINQIADHMCNAIGLLQQSAQPAILPGHERLFSVPVKNENIEFQPKDLPLLFAKLIAKSVKELDTLIDRLPNDDQTAETDVAAIEQLSKANQNATKVFQEAHESCQNLLSRVQAALKDISECEVYTERWDMQDATS</sequence>
<dbReference type="AlphaFoldDB" id="A0A1D1W3S9"/>
<evidence type="ECO:0000256" key="5">
    <source>
        <dbReference type="ARBA" id="ARBA00023242"/>
    </source>
</evidence>
<keyword evidence="4 6" id="KW-0804">Transcription</keyword>
<evidence type="ECO:0000256" key="6">
    <source>
        <dbReference type="RuleBase" id="RU366036"/>
    </source>
</evidence>